<protein>
    <submittedName>
        <fullName evidence="2">Uncharacterized protein</fullName>
    </submittedName>
</protein>
<dbReference type="STRING" id="1120918.SAMN05216249_105144"/>
<proteinExistence type="predicted"/>
<dbReference type="Proteomes" id="UP000198838">
    <property type="component" value="Unassembled WGS sequence"/>
</dbReference>
<feature type="chain" id="PRO_5039230467" evidence="1">
    <location>
        <begin position="25"/>
        <end position="190"/>
    </location>
</feature>
<keyword evidence="3" id="KW-1185">Reference proteome</keyword>
<evidence type="ECO:0000313" key="3">
    <source>
        <dbReference type="Proteomes" id="UP000198838"/>
    </source>
</evidence>
<evidence type="ECO:0000256" key="1">
    <source>
        <dbReference type="SAM" id="SignalP"/>
    </source>
</evidence>
<dbReference type="OrthoDB" id="2081585at2"/>
<evidence type="ECO:0000313" key="2">
    <source>
        <dbReference type="EMBL" id="SFA95093.1"/>
    </source>
</evidence>
<accession>A0A1I0X4W9</accession>
<reference evidence="2 3" key="1">
    <citation type="submission" date="2016-10" db="EMBL/GenBank/DDBJ databases">
        <authorList>
            <person name="de Groot N.N."/>
        </authorList>
    </citation>
    <scope>NUCLEOTIDE SEQUENCE [LARGE SCALE GENOMIC DNA]</scope>
    <source>
        <strain evidence="2 3">DSM 5522</strain>
    </source>
</reference>
<dbReference type="AlphaFoldDB" id="A0A1I0X4W9"/>
<organism evidence="2 3">
    <name type="scientific">Acetitomaculum ruminis DSM 5522</name>
    <dbReference type="NCBI Taxonomy" id="1120918"/>
    <lineage>
        <taxon>Bacteria</taxon>
        <taxon>Bacillati</taxon>
        <taxon>Bacillota</taxon>
        <taxon>Clostridia</taxon>
        <taxon>Lachnospirales</taxon>
        <taxon>Lachnospiraceae</taxon>
        <taxon>Acetitomaculum</taxon>
    </lineage>
</organism>
<gene>
    <name evidence="2" type="ORF">SAMN05216249_105144</name>
</gene>
<dbReference type="EMBL" id="FOJY01000005">
    <property type="protein sequence ID" value="SFA95093.1"/>
    <property type="molecule type" value="Genomic_DNA"/>
</dbReference>
<keyword evidence="1" id="KW-0732">Signal</keyword>
<name>A0A1I0X4W9_9FIRM</name>
<sequence>MKKAVKILLGIAAAGASVSAAALAVKKYRDSKRKYVCDECDDDYFDEEPDDFDEEYHLTPEEEEELISTDDHDFGASDDDYYPGKYADISILEKEEVAFIKYILEGIRNVGYLMNVKFEDIERLCRRRNISNAEKLEQIRAICTAGKDNNDLLNGCVEDISDMVSENTPEDFWDFLEDYTKKKEDENDAE</sequence>
<feature type="signal peptide" evidence="1">
    <location>
        <begin position="1"/>
        <end position="24"/>
    </location>
</feature>
<dbReference type="RefSeq" id="WP_092871279.1">
    <property type="nucleotide sequence ID" value="NZ_FOJY01000005.1"/>
</dbReference>